<keyword evidence="4" id="KW-1185">Reference proteome</keyword>
<accession>A0A2K6EF38</accession>
<dbReference type="GO" id="GO:0035556">
    <property type="term" value="P:intracellular signal transduction"/>
    <property type="evidence" value="ECO:0007669"/>
    <property type="project" value="InterPro"/>
</dbReference>
<evidence type="ECO:0000313" key="4">
    <source>
        <dbReference type="Proteomes" id="UP000233160"/>
    </source>
</evidence>
<reference evidence="3" key="1">
    <citation type="submission" date="2025-08" db="UniProtKB">
        <authorList>
            <consortium name="Ensembl"/>
        </authorList>
    </citation>
    <scope>IDENTIFICATION</scope>
</reference>
<dbReference type="SMART" id="SM00049">
    <property type="entry name" value="DEP"/>
    <property type="match status" value="1"/>
</dbReference>
<dbReference type="Gene3D" id="1.10.10.10">
    <property type="entry name" value="Winged helix-like DNA-binding domain superfamily/Winged helix DNA-binding domain"/>
    <property type="match status" value="1"/>
</dbReference>
<dbReference type="GeneTree" id="ENSGT00950000182976"/>
<dbReference type="PANTHER" id="PTHR16206">
    <property type="entry name" value="DEP DOMAIN-CONTAINING"/>
    <property type="match status" value="1"/>
</dbReference>
<feature type="region of interest" description="Disordered" evidence="1">
    <location>
        <begin position="24"/>
        <end position="43"/>
    </location>
</feature>
<dbReference type="AlphaFoldDB" id="A0A2K6EF38"/>
<dbReference type="InterPro" id="IPR036390">
    <property type="entry name" value="WH_DNA-bd_sf"/>
</dbReference>
<dbReference type="Pfam" id="PF00610">
    <property type="entry name" value="DEP"/>
    <property type="match status" value="1"/>
</dbReference>
<dbReference type="SUPFAM" id="SSF46785">
    <property type="entry name" value="Winged helix' DNA-binding domain"/>
    <property type="match status" value="1"/>
</dbReference>
<gene>
    <name evidence="3" type="primary">DEPDC4</name>
</gene>
<dbReference type="PROSITE" id="PS50186">
    <property type="entry name" value="DEP"/>
    <property type="match status" value="1"/>
</dbReference>
<evidence type="ECO:0000256" key="1">
    <source>
        <dbReference type="SAM" id="MobiDB-lite"/>
    </source>
</evidence>
<feature type="domain" description="DEP" evidence="2">
    <location>
        <begin position="71"/>
        <end position="161"/>
    </location>
</feature>
<protein>
    <submittedName>
        <fullName evidence="3">DEP domain containing 4</fullName>
    </submittedName>
</protein>
<dbReference type="InterPro" id="IPR000591">
    <property type="entry name" value="DEP_dom"/>
</dbReference>
<evidence type="ECO:0000313" key="3">
    <source>
        <dbReference type="Ensembl" id="ENSPCOP00000000349.1"/>
    </source>
</evidence>
<evidence type="ECO:0000259" key="2">
    <source>
        <dbReference type="PROSITE" id="PS50186"/>
    </source>
</evidence>
<dbReference type="PANTHER" id="PTHR16206:SF10">
    <property type="entry name" value="DEP DOMAIN-CONTAINING PROTEIN 4"/>
    <property type="match status" value="1"/>
</dbReference>
<name>A0A2K6EF38_PROCO</name>
<dbReference type="Ensembl" id="ENSPCOT00000001045.1">
    <property type="protein sequence ID" value="ENSPCOP00000000349.1"/>
    <property type="gene ID" value="ENSPCOG00000000868.1"/>
</dbReference>
<proteinExistence type="predicted"/>
<dbReference type="Proteomes" id="UP000233160">
    <property type="component" value="Unassembled WGS sequence"/>
</dbReference>
<dbReference type="CDD" id="cd04446">
    <property type="entry name" value="DEP_DEPDC4"/>
    <property type="match status" value="1"/>
</dbReference>
<dbReference type="InterPro" id="IPR036388">
    <property type="entry name" value="WH-like_DNA-bd_sf"/>
</dbReference>
<sequence>TGLGEEPARDLMAVLLTPRFRRLDSQNELPSPGRNGPGSKNPRGGFCRKRRTGCCVPFQATQLWDGIIHSLQTQVEIKRRRHHLRTYKDCFTGSDAVDVVLSHLMQNMCLSSSDISRLKGVRLCQVLMNHKVFEPVGMKLFKNEKELEFEDSSNSLYRFLGNESSYVFCKRKKDTENGFMDEIKAKESLRPEDEMFSNPLAQEISEERIEELTHKMSGNPALPPNITVNKPNLLLSKEDVWKQQTLLRILQLIDLPFLENILEPQVKTQNLQLIKEEDLVISNTCLDRELIPSLCLPEK</sequence>
<reference evidence="3" key="2">
    <citation type="submission" date="2025-09" db="UniProtKB">
        <authorList>
            <consortium name="Ensembl"/>
        </authorList>
    </citation>
    <scope>IDENTIFICATION</scope>
</reference>
<organism evidence="3 4">
    <name type="scientific">Propithecus coquereli</name>
    <name type="common">Coquerel's sifaka</name>
    <name type="synonym">Propithecus verreauxi coquereli</name>
    <dbReference type="NCBI Taxonomy" id="379532"/>
    <lineage>
        <taxon>Eukaryota</taxon>
        <taxon>Metazoa</taxon>
        <taxon>Chordata</taxon>
        <taxon>Craniata</taxon>
        <taxon>Vertebrata</taxon>
        <taxon>Euteleostomi</taxon>
        <taxon>Mammalia</taxon>
        <taxon>Eutheria</taxon>
        <taxon>Euarchontoglires</taxon>
        <taxon>Primates</taxon>
        <taxon>Strepsirrhini</taxon>
        <taxon>Lemuriformes</taxon>
        <taxon>Indriidae</taxon>
        <taxon>Propithecus</taxon>
    </lineage>
</organism>